<comment type="caution">
    <text evidence="1">The sequence shown here is derived from an EMBL/GenBank/DDBJ whole genome shotgun (WGS) entry which is preliminary data.</text>
</comment>
<proteinExistence type="predicted"/>
<gene>
    <name evidence="1" type="ORF">B0T16DRAFT_459866</name>
</gene>
<dbReference type="EMBL" id="JAULSV010000005">
    <property type="protein sequence ID" value="KAK0643757.1"/>
    <property type="molecule type" value="Genomic_DNA"/>
</dbReference>
<evidence type="ECO:0000313" key="1">
    <source>
        <dbReference type="EMBL" id="KAK0643757.1"/>
    </source>
</evidence>
<dbReference type="AlphaFoldDB" id="A0AA39Y0I7"/>
<dbReference type="Proteomes" id="UP001174936">
    <property type="component" value="Unassembled WGS sequence"/>
</dbReference>
<sequence>MFHDLNWPAVEMFAEKWTEEQTYTYARLRQDTHALLDIALAGNPERLEGAKACDFALFNFLWYPAVDDYEILWTASLLTLWLFIWDDHVDSNEGDLASDFARACAWRKATVATAKQVLGVDDAVSAETVTVSGPMLVLAEFGRLSAKRMNKEQLQAIYEEIVLFVDSSEVEQAQRLKGYIPFSHDEYIELRLFISAVYPCFSASSKLASRGAGELLTIFREGNYLISVGNDIFSLKKELATCCLINAVPVLYYAGVLWDDLIPYPDAELKGSCSRLDEAADALLEKTKHDEQLAKAVRQIVDGVRTNCAGNLGYSLLAPRYKYPLKNKKQKDGFIVIVL</sequence>
<keyword evidence="2" id="KW-1185">Reference proteome</keyword>
<evidence type="ECO:0000313" key="2">
    <source>
        <dbReference type="Proteomes" id="UP001174936"/>
    </source>
</evidence>
<name>A0AA39Y0I7_9PEZI</name>
<dbReference type="Pfam" id="PF19086">
    <property type="entry name" value="Terpene_syn_C_2"/>
    <property type="match status" value="1"/>
</dbReference>
<dbReference type="SUPFAM" id="SSF48576">
    <property type="entry name" value="Terpenoid synthases"/>
    <property type="match status" value="1"/>
</dbReference>
<reference evidence="1" key="1">
    <citation type="submission" date="2023-06" db="EMBL/GenBank/DDBJ databases">
        <title>Genome-scale phylogeny and comparative genomics of the fungal order Sordariales.</title>
        <authorList>
            <consortium name="Lawrence Berkeley National Laboratory"/>
            <person name="Hensen N."/>
            <person name="Bonometti L."/>
            <person name="Westerberg I."/>
            <person name="Brannstrom I.O."/>
            <person name="Guillou S."/>
            <person name="Cros-Aarteil S."/>
            <person name="Calhoun S."/>
            <person name="Haridas S."/>
            <person name="Kuo A."/>
            <person name="Mondo S."/>
            <person name="Pangilinan J."/>
            <person name="Riley R."/>
            <person name="Labutti K."/>
            <person name="Andreopoulos B."/>
            <person name="Lipzen A."/>
            <person name="Chen C."/>
            <person name="Yanf M."/>
            <person name="Daum C."/>
            <person name="Ng V."/>
            <person name="Clum A."/>
            <person name="Steindorff A."/>
            <person name="Ohm R."/>
            <person name="Martin F."/>
            <person name="Silar P."/>
            <person name="Natvig D."/>
            <person name="Lalanne C."/>
            <person name="Gautier V."/>
            <person name="Ament-Velasquez S.L."/>
            <person name="Kruys A."/>
            <person name="Hutchinson M.I."/>
            <person name="Powell A.J."/>
            <person name="Barry K."/>
            <person name="Miller A.N."/>
            <person name="Grigoriev I.V."/>
            <person name="Debuchy R."/>
            <person name="Gladieux P."/>
            <person name="Thoren M.H."/>
            <person name="Johannesson H."/>
        </authorList>
    </citation>
    <scope>NUCLEOTIDE SEQUENCE</scope>
    <source>
        <strain evidence="1">SMH2532-1</strain>
    </source>
</reference>
<accession>A0AA39Y0I7</accession>
<protein>
    <submittedName>
        <fullName evidence="1">Isoprenoid synthase domain-containing protein</fullName>
    </submittedName>
</protein>
<dbReference type="InterPro" id="IPR008949">
    <property type="entry name" value="Isoprenoid_synthase_dom_sf"/>
</dbReference>
<organism evidence="1 2">
    <name type="scientific">Cercophora newfieldiana</name>
    <dbReference type="NCBI Taxonomy" id="92897"/>
    <lineage>
        <taxon>Eukaryota</taxon>
        <taxon>Fungi</taxon>
        <taxon>Dikarya</taxon>
        <taxon>Ascomycota</taxon>
        <taxon>Pezizomycotina</taxon>
        <taxon>Sordariomycetes</taxon>
        <taxon>Sordariomycetidae</taxon>
        <taxon>Sordariales</taxon>
        <taxon>Lasiosphaeriaceae</taxon>
        <taxon>Cercophora</taxon>
    </lineage>
</organism>
<dbReference type="Gene3D" id="1.10.600.10">
    <property type="entry name" value="Farnesyl Diphosphate Synthase"/>
    <property type="match status" value="1"/>
</dbReference>